<evidence type="ECO:0000313" key="1">
    <source>
        <dbReference type="EMBL" id="JAH52257.1"/>
    </source>
</evidence>
<name>A0A0E9TFP1_ANGAN</name>
<dbReference type="EMBL" id="GBXM01056320">
    <property type="protein sequence ID" value="JAH52257.1"/>
    <property type="molecule type" value="Transcribed_RNA"/>
</dbReference>
<accession>A0A0E9TFP1</accession>
<sequence>MPTHHNQAKTLAKQCFCIHHKISTQCPISMKCSVLSVHSNYSRMKCFLAFPDLMNFLTFKNSP</sequence>
<protein>
    <submittedName>
        <fullName evidence="1">Uncharacterized protein</fullName>
    </submittedName>
</protein>
<reference evidence="1" key="2">
    <citation type="journal article" date="2015" name="Fish Shellfish Immunol.">
        <title>Early steps in the European eel (Anguilla anguilla)-Vibrio vulnificus interaction in the gills: Role of the RtxA13 toxin.</title>
        <authorList>
            <person name="Callol A."/>
            <person name="Pajuelo D."/>
            <person name="Ebbesson L."/>
            <person name="Teles M."/>
            <person name="MacKenzie S."/>
            <person name="Amaro C."/>
        </authorList>
    </citation>
    <scope>NUCLEOTIDE SEQUENCE</scope>
</reference>
<proteinExistence type="predicted"/>
<organism evidence="1">
    <name type="scientific">Anguilla anguilla</name>
    <name type="common">European freshwater eel</name>
    <name type="synonym">Muraena anguilla</name>
    <dbReference type="NCBI Taxonomy" id="7936"/>
    <lineage>
        <taxon>Eukaryota</taxon>
        <taxon>Metazoa</taxon>
        <taxon>Chordata</taxon>
        <taxon>Craniata</taxon>
        <taxon>Vertebrata</taxon>
        <taxon>Euteleostomi</taxon>
        <taxon>Actinopterygii</taxon>
        <taxon>Neopterygii</taxon>
        <taxon>Teleostei</taxon>
        <taxon>Anguilliformes</taxon>
        <taxon>Anguillidae</taxon>
        <taxon>Anguilla</taxon>
    </lineage>
</organism>
<reference evidence="1" key="1">
    <citation type="submission" date="2014-11" db="EMBL/GenBank/DDBJ databases">
        <authorList>
            <person name="Amaro Gonzalez C."/>
        </authorList>
    </citation>
    <scope>NUCLEOTIDE SEQUENCE</scope>
</reference>
<dbReference type="AlphaFoldDB" id="A0A0E9TFP1"/>